<dbReference type="Proteomes" id="UP001160550">
    <property type="component" value="Unassembled WGS sequence"/>
</dbReference>
<keyword evidence="3" id="KW-1185">Reference proteome</keyword>
<comment type="caution">
    <text evidence="2">The sequence shown here is derived from an EMBL/GenBank/DDBJ whole genome shotgun (WGS) entry which is preliminary data.</text>
</comment>
<gene>
    <name evidence="2" type="ORF">QF205_09925</name>
</gene>
<reference evidence="2" key="1">
    <citation type="journal article" date="2007" name="Int. J. Syst. Evol. Microbiol.">
        <title>Luteimonas composti sp. nov., a moderately thermophilic bacterium isolated from food waste.</title>
        <authorList>
            <person name="Young C.C."/>
            <person name="Kampfer P."/>
            <person name="Chen W.M."/>
            <person name="Yen W.S."/>
            <person name="Arun A.B."/>
            <person name="Lai W.A."/>
            <person name="Shen F.T."/>
            <person name="Rekha P.D."/>
            <person name="Lin K.Y."/>
            <person name="Chou J.H."/>
        </authorList>
    </citation>
    <scope>NUCLEOTIDE SEQUENCE</scope>
    <source>
        <strain evidence="2">CC-YY355</strain>
    </source>
</reference>
<reference evidence="2" key="2">
    <citation type="submission" date="2023-04" db="EMBL/GenBank/DDBJ databases">
        <authorList>
            <person name="Sun J.-Q."/>
        </authorList>
    </citation>
    <scope>NUCLEOTIDE SEQUENCE</scope>
    <source>
        <strain evidence="2">CC-YY355</strain>
    </source>
</reference>
<evidence type="ECO:0008006" key="4">
    <source>
        <dbReference type="Google" id="ProtNLM"/>
    </source>
</evidence>
<evidence type="ECO:0000313" key="3">
    <source>
        <dbReference type="Proteomes" id="UP001160550"/>
    </source>
</evidence>
<name>A0ABT6MRW0_9GAMM</name>
<sequence>MTRLLVFAALLSMDMAAAAQAQTHPCASEPEAAARLACYDRAFPPPPEVHEAARERAESRFGLAAAREKEAGAAPVDARDPERIQSRVARIGNPGSAQRIFHLENGQAWIQADARSTGQVQPGDIVQVRKGLMGAYQLVMPNGVILRVRRTR</sequence>
<evidence type="ECO:0000256" key="1">
    <source>
        <dbReference type="SAM" id="SignalP"/>
    </source>
</evidence>
<dbReference type="EMBL" id="JARYGX010000019">
    <property type="protein sequence ID" value="MDH7453382.1"/>
    <property type="molecule type" value="Genomic_DNA"/>
</dbReference>
<feature type="signal peptide" evidence="1">
    <location>
        <begin position="1"/>
        <end position="21"/>
    </location>
</feature>
<accession>A0ABT6MRW0</accession>
<organism evidence="2 3">
    <name type="scientific">Luteimonas composti</name>
    <dbReference type="NCBI Taxonomy" id="398257"/>
    <lineage>
        <taxon>Bacteria</taxon>
        <taxon>Pseudomonadati</taxon>
        <taxon>Pseudomonadota</taxon>
        <taxon>Gammaproteobacteria</taxon>
        <taxon>Lysobacterales</taxon>
        <taxon>Lysobacteraceae</taxon>
        <taxon>Luteimonas</taxon>
    </lineage>
</organism>
<feature type="chain" id="PRO_5046430302" description="Type IV pilus biogenesis protein PilP" evidence="1">
    <location>
        <begin position="22"/>
        <end position="152"/>
    </location>
</feature>
<evidence type="ECO:0000313" key="2">
    <source>
        <dbReference type="EMBL" id="MDH7453382.1"/>
    </source>
</evidence>
<proteinExistence type="predicted"/>
<keyword evidence="1" id="KW-0732">Signal</keyword>
<dbReference type="RefSeq" id="WP_280942585.1">
    <property type="nucleotide sequence ID" value="NZ_JARYGX010000019.1"/>
</dbReference>
<protein>
    <recommendedName>
        <fullName evidence="4">Type IV pilus biogenesis protein PilP</fullName>
    </recommendedName>
</protein>